<gene>
    <name evidence="1" type="ORF">SMD27_14845</name>
</gene>
<reference evidence="1 2" key="1">
    <citation type="journal article" date="2016" name="Antonie Van Leeuwenhoek">
        <title>Dongia soli sp. nov., isolated from soil from Dokdo, Korea.</title>
        <authorList>
            <person name="Kim D.U."/>
            <person name="Lee H."/>
            <person name="Kim H."/>
            <person name="Kim S.G."/>
            <person name="Ka J.O."/>
        </authorList>
    </citation>
    <scope>NUCLEOTIDE SEQUENCE [LARGE SCALE GENOMIC DNA]</scope>
    <source>
        <strain evidence="1 2">D78</strain>
    </source>
</reference>
<dbReference type="Proteomes" id="UP001279642">
    <property type="component" value="Unassembled WGS sequence"/>
</dbReference>
<sequence length="117" mass="12720">MMTNPFYRKKHAATGLTTIGQVLEIATFSLAEDVSEENFMAAAEASNGALITLPGFLGRRLAKAPDGTWIDIAEWRDEASAKAAAEVFHKLSQAEVFCSMIDLRSVKMSHHHIVTAG</sequence>
<accession>A0ABU5EDY8</accession>
<organism evidence="1 2">
    <name type="scientific">Dongia soli</name>
    <dbReference type="NCBI Taxonomy" id="600628"/>
    <lineage>
        <taxon>Bacteria</taxon>
        <taxon>Pseudomonadati</taxon>
        <taxon>Pseudomonadota</taxon>
        <taxon>Alphaproteobacteria</taxon>
        <taxon>Rhodospirillales</taxon>
        <taxon>Dongiaceae</taxon>
        <taxon>Dongia</taxon>
    </lineage>
</organism>
<dbReference type="Gene3D" id="3.30.70.100">
    <property type="match status" value="1"/>
</dbReference>
<dbReference type="InterPro" id="IPR011008">
    <property type="entry name" value="Dimeric_a/b-barrel"/>
</dbReference>
<dbReference type="SUPFAM" id="SSF54909">
    <property type="entry name" value="Dimeric alpha+beta barrel"/>
    <property type="match status" value="1"/>
</dbReference>
<comment type="caution">
    <text evidence="1">The sequence shown here is derived from an EMBL/GenBank/DDBJ whole genome shotgun (WGS) entry which is preliminary data.</text>
</comment>
<proteinExistence type="predicted"/>
<name>A0ABU5EDY8_9PROT</name>
<keyword evidence="2" id="KW-1185">Reference proteome</keyword>
<evidence type="ECO:0008006" key="3">
    <source>
        <dbReference type="Google" id="ProtNLM"/>
    </source>
</evidence>
<dbReference type="EMBL" id="JAXCLW010000004">
    <property type="protein sequence ID" value="MDY0884122.1"/>
    <property type="molecule type" value="Genomic_DNA"/>
</dbReference>
<protein>
    <recommendedName>
        <fullName evidence="3">Antibiotic biosynthesis monooxygenase</fullName>
    </recommendedName>
</protein>
<evidence type="ECO:0000313" key="1">
    <source>
        <dbReference type="EMBL" id="MDY0884122.1"/>
    </source>
</evidence>
<dbReference type="RefSeq" id="WP_320509196.1">
    <property type="nucleotide sequence ID" value="NZ_JAXCLW010000004.1"/>
</dbReference>
<evidence type="ECO:0000313" key="2">
    <source>
        <dbReference type="Proteomes" id="UP001279642"/>
    </source>
</evidence>